<dbReference type="SUPFAM" id="SSF47672">
    <property type="entry name" value="Transferrin receptor-like dimerisation domain"/>
    <property type="match status" value="1"/>
</dbReference>
<dbReference type="InterPro" id="IPR039373">
    <property type="entry name" value="Peptidase_M28B"/>
</dbReference>
<dbReference type="InterPro" id="IPR003137">
    <property type="entry name" value="PA_domain"/>
</dbReference>
<feature type="chain" id="PRO_5040813984" evidence="2">
    <location>
        <begin position="22"/>
        <end position="700"/>
    </location>
</feature>
<dbReference type="InterPro" id="IPR046450">
    <property type="entry name" value="PA_dom_sf"/>
</dbReference>
<keyword evidence="7" id="KW-1185">Reference proteome</keyword>
<dbReference type="Pfam" id="PF04253">
    <property type="entry name" value="TFR_dimer"/>
    <property type="match status" value="1"/>
</dbReference>
<evidence type="ECO:0000313" key="6">
    <source>
        <dbReference type="EMBL" id="MCR9017497.1"/>
    </source>
</evidence>
<dbReference type="RefSeq" id="WP_258425330.1">
    <property type="nucleotide sequence ID" value="NZ_JANSUY010000032.1"/>
</dbReference>
<dbReference type="Pfam" id="PF04389">
    <property type="entry name" value="Peptidase_M28"/>
    <property type="match status" value="1"/>
</dbReference>
<dbReference type="PANTHER" id="PTHR10404">
    <property type="entry name" value="N-ACETYLATED-ALPHA-LINKED ACIDIC DIPEPTIDASE"/>
    <property type="match status" value="1"/>
</dbReference>
<evidence type="ECO:0000256" key="1">
    <source>
        <dbReference type="ARBA" id="ARBA00005634"/>
    </source>
</evidence>
<feature type="domain" description="Transferrin receptor-like dimerisation" evidence="4">
    <location>
        <begin position="581"/>
        <end position="690"/>
    </location>
</feature>
<evidence type="ECO:0000256" key="2">
    <source>
        <dbReference type="SAM" id="SignalP"/>
    </source>
</evidence>
<dbReference type="PANTHER" id="PTHR10404:SF46">
    <property type="entry name" value="VACUOLAR PROTEIN SORTING-ASSOCIATED PROTEIN 70"/>
    <property type="match status" value="1"/>
</dbReference>
<feature type="domain" description="Peptidase M28" evidence="5">
    <location>
        <begin position="332"/>
        <end position="516"/>
    </location>
</feature>
<evidence type="ECO:0000259" key="4">
    <source>
        <dbReference type="Pfam" id="PF04253"/>
    </source>
</evidence>
<comment type="caution">
    <text evidence="6">The sequence shown here is derived from an EMBL/GenBank/DDBJ whole genome shotgun (WGS) entry which is preliminary data.</text>
</comment>
<dbReference type="Gene3D" id="1.20.930.40">
    <property type="entry name" value="Transferrin receptor-like, dimerisation domain"/>
    <property type="match status" value="1"/>
</dbReference>
<evidence type="ECO:0000259" key="5">
    <source>
        <dbReference type="Pfam" id="PF04389"/>
    </source>
</evidence>
<dbReference type="EMBL" id="JANSUY010000032">
    <property type="protein sequence ID" value="MCR9017497.1"/>
    <property type="molecule type" value="Genomic_DNA"/>
</dbReference>
<comment type="similarity">
    <text evidence="1">Belongs to the peptidase M28 family. M28B subfamily.</text>
</comment>
<protein>
    <submittedName>
        <fullName evidence="6">M28 family peptidase</fullName>
    </submittedName>
</protein>
<keyword evidence="2" id="KW-0732">Signal</keyword>
<dbReference type="InterPro" id="IPR007484">
    <property type="entry name" value="Peptidase_M28"/>
</dbReference>
<reference evidence="6" key="1">
    <citation type="submission" date="2022-08" db="EMBL/GenBank/DDBJ databases">
        <authorList>
            <person name="Zhang D."/>
        </authorList>
    </citation>
    <scope>NUCLEOTIDE SEQUENCE</scope>
    <source>
        <strain evidence="6">XJ19-11</strain>
    </source>
</reference>
<organism evidence="6 7">
    <name type="scientific">Aquiflexum gelatinilyticum</name>
    <dbReference type="NCBI Taxonomy" id="2961943"/>
    <lineage>
        <taxon>Bacteria</taxon>
        <taxon>Pseudomonadati</taxon>
        <taxon>Bacteroidota</taxon>
        <taxon>Cytophagia</taxon>
        <taxon>Cytophagales</taxon>
        <taxon>Cyclobacteriaceae</taxon>
        <taxon>Aquiflexum</taxon>
    </lineage>
</organism>
<sequence>MKKHYLLTFILVGLLAIQLHSQTLDGYSKNSVTKQLDFEKQFKETVDFSRFRIHLEAITSEPHVAGTAANEKVKDYMVESMNKSGWDVNVYPYDLYLSKGPGESLVELVTPVRQPLNQQENILSEDPYSSNPNLWKGWNAFSGSGDVTAEVVYANYGTKADFEKLKDLGIDITGKIVLARYGGNFRGYKAKFAEQYGAAGLIIFTDPVDAGYMRGPVYPEGTFYDESSIQRGSLLTVDWTGDALTPFEPALPLDGKTKIKRLDPSEVKGLHTIPVTPISYGSAKEIIGKMKGKAVPAGWQGGLPFTYRLEGGKELTIRLKVQQEKGMTRANNVVGTLKGELYPDEWIILGCHYDAWGFGSTDPNSGTAMLLSMAETMGKMAKEGKRPARSILIAHWDAEEHGVIGSTEWVEQFRDELGAKAVAYINLDAAVSGKYFGTAASPTLKKVIMESAKQVAYPDSAKTVYEVWAAGKPEPSIGNLGGGSDHIAFYMHVGVPSISGGSSGPSLYHTNYDDLHFYKKFADPTFKMGGTVEQVIGIMALRLANAEIIPYEASRYSKDLATHFENAEKNVKTYNKDFKGFEKSKAAVEALKTSAEALDSKISSILAGSQLDSKKIKAINKDLIALEKSFIDPKGMYYGNWYRSLYASTDPFSGYASWMLPGIQYETEMKSSERLSEWDDRYSKAILDLKSKMDTLLKNL</sequence>
<name>A0A9X2P8P4_9BACT</name>
<proteinExistence type="inferred from homology"/>
<dbReference type="Proteomes" id="UP001142175">
    <property type="component" value="Unassembled WGS sequence"/>
</dbReference>
<dbReference type="CDD" id="cd02121">
    <property type="entry name" value="PA_GCPII_like"/>
    <property type="match status" value="1"/>
</dbReference>
<dbReference type="InterPro" id="IPR007365">
    <property type="entry name" value="TFR-like_dimer_dom"/>
</dbReference>
<accession>A0A9X2P8P4</accession>
<evidence type="ECO:0000259" key="3">
    <source>
        <dbReference type="Pfam" id="PF02225"/>
    </source>
</evidence>
<dbReference type="Gene3D" id="3.40.630.10">
    <property type="entry name" value="Zn peptidases"/>
    <property type="match status" value="1"/>
</dbReference>
<dbReference type="SUPFAM" id="SSF52025">
    <property type="entry name" value="PA domain"/>
    <property type="match status" value="1"/>
</dbReference>
<dbReference type="AlphaFoldDB" id="A0A9X2P8P4"/>
<dbReference type="Pfam" id="PF02225">
    <property type="entry name" value="PA"/>
    <property type="match status" value="1"/>
</dbReference>
<dbReference type="Gene3D" id="3.50.30.30">
    <property type="match status" value="1"/>
</dbReference>
<dbReference type="FunFam" id="3.40.630.10:FF:000101">
    <property type="entry name" value="N-acetylated alpha-linked acidic dipeptidase like 1"/>
    <property type="match status" value="1"/>
</dbReference>
<gene>
    <name evidence="6" type="ORF">NU887_20860</name>
</gene>
<feature type="domain" description="PA" evidence="3">
    <location>
        <begin position="147"/>
        <end position="209"/>
    </location>
</feature>
<feature type="signal peptide" evidence="2">
    <location>
        <begin position="1"/>
        <end position="21"/>
    </location>
</feature>
<dbReference type="SUPFAM" id="SSF53187">
    <property type="entry name" value="Zn-dependent exopeptidases"/>
    <property type="match status" value="1"/>
</dbReference>
<evidence type="ECO:0000313" key="7">
    <source>
        <dbReference type="Proteomes" id="UP001142175"/>
    </source>
</evidence>
<dbReference type="InterPro" id="IPR036757">
    <property type="entry name" value="TFR-like_dimer_dom_sf"/>
</dbReference>